<dbReference type="InterPro" id="IPR011006">
    <property type="entry name" value="CheY-like_superfamily"/>
</dbReference>
<dbReference type="Pfam" id="PF00072">
    <property type="entry name" value="Response_reg"/>
    <property type="match status" value="1"/>
</dbReference>
<dbReference type="PROSITE" id="PS50011">
    <property type="entry name" value="PROTEIN_KINASE_DOM"/>
    <property type="match status" value="1"/>
</dbReference>
<dbReference type="GO" id="GO:0004674">
    <property type="term" value="F:protein serine/threonine kinase activity"/>
    <property type="evidence" value="ECO:0007669"/>
    <property type="project" value="TreeGrafter"/>
</dbReference>
<protein>
    <submittedName>
        <fullName evidence="12">Uncharacterized protein</fullName>
    </submittedName>
</protein>
<evidence type="ECO:0000259" key="11">
    <source>
        <dbReference type="PROSITE" id="PS50110"/>
    </source>
</evidence>
<evidence type="ECO:0000256" key="6">
    <source>
        <dbReference type="ARBA" id="ARBA00023015"/>
    </source>
</evidence>
<evidence type="ECO:0000256" key="2">
    <source>
        <dbReference type="ARBA" id="ARBA00022679"/>
    </source>
</evidence>
<dbReference type="GO" id="GO:0000160">
    <property type="term" value="P:phosphorelay signal transduction system"/>
    <property type="evidence" value="ECO:0007669"/>
    <property type="project" value="InterPro"/>
</dbReference>
<evidence type="ECO:0000313" key="13">
    <source>
        <dbReference type="Proteomes" id="UP000179243"/>
    </source>
</evidence>
<dbReference type="SUPFAM" id="SSF52172">
    <property type="entry name" value="CheY-like"/>
    <property type="match status" value="1"/>
</dbReference>
<keyword evidence="4" id="KW-0418">Kinase</keyword>
<dbReference type="Gene3D" id="1.10.510.10">
    <property type="entry name" value="Transferase(Phosphotransferase) domain 1"/>
    <property type="match status" value="1"/>
</dbReference>
<reference evidence="12 13" key="1">
    <citation type="journal article" date="2016" name="Nat. Commun.">
        <title>Thousands of microbial genomes shed light on interconnected biogeochemical processes in an aquifer system.</title>
        <authorList>
            <person name="Anantharaman K."/>
            <person name="Brown C.T."/>
            <person name="Hug L.A."/>
            <person name="Sharon I."/>
            <person name="Castelle C.J."/>
            <person name="Probst A.J."/>
            <person name="Thomas B.C."/>
            <person name="Singh A."/>
            <person name="Wilkins M.J."/>
            <person name="Karaoz U."/>
            <person name="Brodie E.L."/>
            <person name="Williams K.H."/>
            <person name="Hubbard S.S."/>
            <person name="Banfield J.F."/>
        </authorList>
    </citation>
    <scope>NUCLEOTIDE SEQUENCE [LARGE SCALE GENOMIC DNA]</scope>
</reference>
<sequence length="428" mass="47603">MEKSNTRVLVVDDEDMIRRHVADILRDGGYVVDEAENSGQCMELLAANRPGVVLMDIQMPGIDGMETFKRIVHENHQVETIMMSAHGTIETAVEAVKYGAHDFLQKPFSLSRLREAVRAADFKHQQALRMAADGKTMGNYIVQEEVGSGASATIYRGLHKSLGTPVALKVLHPHLTADHAFMRRFENEAKLTAHLAHPNIVRVFDYGRQDNLYYLAMEFLQGRSLNTFVKKERRLPLSVCMCVGAQVCRALEAAHERNVIHRDIKPSNIIITDTGIVKLVDFGISRWLDAPGLQLTQPHQIVGTPLYMSPEQIDGKPVSAQSDIFSLGVVLYLIATLYYPFSGENLGAVVKAITNGEFREPMRADPGIDAKANAVMVQCLQNNPVQRFASAADLRNAIEGYLLKKGVPLPENALADYFRKLPADFPRE</sequence>
<dbReference type="Gene3D" id="3.40.50.2300">
    <property type="match status" value="1"/>
</dbReference>
<evidence type="ECO:0000256" key="3">
    <source>
        <dbReference type="ARBA" id="ARBA00022741"/>
    </source>
</evidence>
<evidence type="ECO:0000256" key="1">
    <source>
        <dbReference type="ARBA" id="ARBA00022553"/>
    </source>
</evidence>
<name>A0A1F7FGQ4_UNCRA</name>
<accession>A0A1F7FGQ4</accession>
<evidence type="ECO:0000313" key="12">
    <source>
        <dbReference type="EMBL" id="OGK05875.1"/>
    </source>
</evidence>
<gene>
    <name evidence="12" type="ORF">A2519_04285</name>
</gene>
<feature type="modified residue" description="4-aspartylphosphate" evidence="8">
    <location>
        <position position="56"/>
    </location>
</feature>
<keyword evidence="6" id="KW-0805">Transcription regulation</keyword>
<dbReference type="CDD" id="cd14014">
    <property type="entry name" value="STKc_PknB_like"/>
    <property type="match status" value="1"/>
</dbReference>
<dbReference type="InterPro" id="IPR011009">
    <property type="entry name" value="Kinase-like_dom_sf"/>
</dbReference>
<dbReference type="PROSITE" id="PS50110">
    <property type="entry name" value="RESPONSE_REGULATORY"/>
    <property type="match status" value="1"/>
</dbReference>
<evidence type="ECO:0000256" key="9">
    <source>
        <dbReference type="PROSITE-ProRule" id="PRU10141"/>
    </source>
</evidence>
<keyword evidence="3 9" id="KW-0547">Nucleotide-binding</keyword>
<dbReference type="PROSITE" id="PS00108">
    <property type="entry name" value="PROTEIN_KINASE_ST"/>
    <property type="match status" value="1"/>
</dbReference>
<dbReference type="Proteomes" id="UP000179243">
    <property type="component" value="Unassembled WGS sequence"/>
</dbReference>
<dbReference type="Gene3D" id="3.30.200.20">
    <property type="entry name" value="Phosphorylase Kinase, domain 1"/>
    <property type="match status" value="1"/>
</dbReference>
<evidence type="ECO:0000256" key="7">
    <source>
        <dbReference type="ARBA" id="ARBA00023163"/>
    </source>
</evidence>
<evidence type="ECO:0000259" key="10">
    <source>
        <dbReference type="PROSITE" id="PS50011"/>
    </source>
</evidence>
<dbReference type="PANTHER" id="PTHR43289:SF6">
    <property type="entry name" value="SERINE_THREONINE-PROTEIN KINASE NEKL-3"/>
    <property type="match status" value="1"/>
</dbReference>
<comment type="caution">
    <text evidence="12">The sequence shown here is derived from an EMBL/GenBank/DDBJ whole genome shotgun (WGS) entry which is preliminary data.</text>
</comment>
<dbReference type="FunFam" id="3.40.50.2300:FF:000018">
    <property type="entry name" value="DNA-binding transcriptional regulator NtrC"/>
    <property type="match status" value="1"/>
</dbReference>
<dbReference type="SMART" id="SM00448">
    <property type="entry name" value="REC"/>
    <property type="match status" value="1"/>
</dbReference>
<evidence type="ECO:0000256" key="4">
    <source>
        <dbReference type="ARBA" id="ARBA00022777"/>
    </source>
</evidence>
<dbReference type="SUPFAM" id="SSF56112">
    <property type="entry name" value="Protein kinase-like (PK-like)"/>
    <property type="match status" value="1"/>
</dbReference>
<organism evidence="12 13">
    <name type="scientific">Candidatus Raymondbacteria bacterium RIFOXYD12_FULL_49_13</name>
    <dbReference type="NCBI Taxonomy" id="1817890"/>
    <lineage>
        <taxon>Bacteria</taxon>
        <taxon>Raymondiibacteriota</taxon>
    </lineage>
</organism>
<dbReference type="GO" id="GO:0005524">
    <property type="term" value="F:ATP binding"/>
    <property type="evidence" value="ECO:0007669"/>
    <property type="project" value="UniProtKB-UniRule"/>
</dbReference>
<dbReference type="Pfam" id="PF00069">
    <property type="entry name" value="Pkinase"/>
    <property type="match status" value="1"/>
</dbReference>
<dbReference type="AlphaFoldDB" id="A0A1F7FGQ4"/>
<keyword evidence="5 9" id="KW-0067">ATP-binding</keyword>
<dbReference type="InterPro" id="IPR017441">
    <property type="entry name" value="Protein_kinase_ATP_BS"/>
</dbReference>
<dbReference type="InterPro" id="IPR001789">
    <property type="entry name" value="Sig_transdc_resp-reg_receiver"/>
</dbReference>
<feature type="binding site" evidence="9">
    <location>
        <position position="169"/>
    </location>
    <ligand>
        <name>ATP</name>
        <dbReference type="ChEBI" id="CHEBI:30616"/>
    </ligand>
</feature>
<dbReference type="SMART" id="SM00220">
    <property type="entry name" value="S_TKc"/>
    <property type="match status" value="1"/>
</dbReference>
<keyword evidence="2" id="KW-0808">Transferase</keyword>
<dbReference type="PANTHER" id="PTHR43289">
    <property type="entry name" value="MITOGEN-ACTIVATED PROTEIN KINASE KINASE KINASE 20-RELATED"/>
    <property type="match status" value="1"/>
</dbReference>
<feature type="domain" description="Protein kinase" evidence="10">
    <location>
        <begin position="140"/>
        <end position="402"/>
    </location>
</feature>
<dbReference type="InterPro" id="IPR000719">
    <property type="entry name" value="Prot_kinase_dom"/>
</dbReference>
<keyword evidence="1 8" id="KW-0597">Phosphoprotein</keyword>
<dbReference type="EMBL" id="MFYX01000046">
    <property type="protein sequence ID" value="OGK05875.1"/>
    <property type="molecule type" value="Genomic_DNA"/>
</dbReference>
<keyword evidence="7" id="KW-0804">Transcription</keyword>
<feature type="domain" description="Response regulatory" evidence="11">
    <location>
        <begin position="7"/>
        <end position="121"/>
    </location>
</feature>
<evidence type="ECO:0000256" key="8">
    <source>
        <dbReference type="PROSITE-ProRule" id="PRU00169"/>
    </source>
</evidence>
<dbReference type="InterPro" id="IPR008271">
    <property type="entry name" value="Ser/Thr_kinase_AS"/>
</dbReference>
<dbReference type="PROSITE" id="PS00107">
    <property type="entry name" value="PROTEIN_KINASE_ATP"/>
    <property type="match status" value="1"/>
</dbReference>
<evidence type="ECO:0000256" key="5">
    <source>
        <dbReference type="ARBA" id="ARBA00022840"/>
    </source>
</evidence>
<proteinExistence type="predicted"/>